<sequence>MCIPSQQQDKANNNPKVCQYTE</sequence>
<accession>A0A0E9VDB6</accession>
<evidence type="ECO:0000313" key="2">
    <source>
        <dbReference type="EMBL" id="JAH76042.1"/>
    </source>
</evidence>
<evidence type="ECO:0000256" key="1">
    <source>
        <dbReference type="SAM" id="MobiDB-lite"/>
    </source>
</evidence>
<feature type="region of interest" description="Disordered" evidence="1">
    <location>
        <begin position="1"/>
        <end position="22"/>
    </location>
</feature>
<proteinExistence type="predicted"/>
<name>A0A0E9VDB6_ANGAN</name>
<reference evidence="2" key="1">
    <citation type="submission" date="2014-11" db="EMBL/GenBank/DDBJ databases">
        <authorList>
            <person name="Amaro Gonzalez C."/>
        </authorList>
    </citation>
    <scope>NUCLEOTIDE SEQUENCE</scope>
</reference>
<reference evidence="2" key="2">
    <citation type="journal article" date="2015" name="Fish Shellfish Immunol.">
        <title>Early steps in the European eel (Anguilla anguilla)-Vibrio vulnificus interaction in the gills: Role of the RtxA13 toxin.</title>
        <authorList>
            <person name="Callol A."/>
            <person name="Pajuelo D."/>
            <person name="Ebbesson L."/>
            <person name="Teles M."/>
            <person name="MacKenzie S."/>
            <person name="Amaro C."/>
        </authorList>
    </citation>
    <scope>NUCLEOTIDE SEQUENCE</scope>
</reference>
<organism evidence="2">
    <name type="scientific">Anguilla anguilla</name>
    <name type="common">European freshwater eel</name>
    <name type="synonym">Muraena anguilla</name>
    <dbReference type="NCBI Taxonomy" id="7936"/>
    <lineage>
        <taxon>Eukaryota</taxon>
        <taxon>Metazoa</taxon>
        <taxon>Chordata</taxon>
        <taxon>Craniata</taxon>
        <taxon>Vertebrata</taxon>
        <taxon>Euteleostomi</taxon>
        <taxon>Actinopterygii</taxon>
        <taxon>Neopterygii</taxon>
        <taxon>Teleostei</taxon>
        <taxon>Anguilliformes</taxon>
        <taxon>Anguillidae</taxon>
        <taxon>Anguilla</taxon>
    </lineage>
</organism>
<protein>
    <submittedName>
        <fullName evidence="2">Uncharacterized protein</fullName>
    </submittedName>
</protein>
<dbReference type="AlphaFoldDB" id="A0A0E9VDB6"/>
<dbReference type="EMBL" id="GBXM01032535">
    <property type="protein sequence ID" value="JAH76042.1"/>
    <property type="molecule type" value="Transcribed_RNA"/>
</dbReference>